<protein>
    <recommendedName>
        <fullName evidence="3">SigF-like NTF2-like domain-containing protein</fullName>
    </recommendedName>
</protein>
<gene>
    <name evidence="4" type="ORF">H1R20_g11733</name>
</gene>
<feature type="region of interest" description="Disordered" evidence="1">
    <location>
        <begin position="198"/>
        <end position="242"/>
    </location>
</feature>
<dbReference type="Pfam" id="PF24840">
    <property type="entry name" value="NTF2_SigF"/>
    <property type="match status" value="2"/>
</dbReference>
<keyword evidence="5" id="KW-1185">Reference proteome</keyword>
<reference evidence="4" key="1">
    <citation type="submission" date="2022-06" db="EMBL/GenBank/DDBJ databases">
        <title>Genome Sequence of Candolleomyces eurysporus.</title>
        <authorList>
            <person name="Buettner E."/>
        </authorList>
    </citation>
    <scope>NUCLEOTIDE SEQUENCE</scope>
    <source>
        <strain evidence="4">VTCC 930004</strain>
    </source>
</reference>
<evidence type="ECO:0000256" key="2">
    <source>
        <dbReference type="SAM" id="Phobius"/>
    </source>
</evidence>
<dbReference type="AlphaFoldDB" id="A0A9W8IZ12"/>
<dbReference type="Proteomes" id="UP001140091">
    <property type="component" value="Unassembled WGS sequence"/>
</dbReference>
<feature type="domain" description="SigF-like NTF2-like" evidence="3">
    <location>
        <begin position="78"/>
        <end position="187"/>
    </location>
</feature>
<comment type="caution">
    <text evidence="4">The sequence shown here is derived from an EMBL/GenBank/DDBJ whole genome shotgun (WGS) entry which is preliminary data.</text>
</comment>
<keyword evidence="2" id="KW-1133">Transmembrane helix</keyword>
<evidence type="ECO:0000313" key="4">
    <source>
        <dbReference type="EMBL" id="KAJ2925307.1"/>
    </source>
</evidence>
<keyword evidence="2" id="KW-0812">Transmembrane</keyword>
<feature type="transmembrane region" description="Helical" evidence="2">
    <location>
        <begin position="167"/>
        <end position="190"/>
    </location>
</feature>
<dbReference type="PANTHER" id="PTHR35393">
    <property type="entry name" value="CHROMOSOME 1, WHOLE GENOME SHOTGUN SEQUENCE"/>
    <property type="match status" value="1"/>
</dbReference>
<evidence type="ECO:0000259" key="3">
    <source>
        <dbReference type="Pfam" id="PF24840"/>
    </source>
</evidence>
<dbReference type="OrthoDB" id="2344312at2759"/>
<proteinExistence type="predicted"/>
<name>A0A9W8IZ12_9AGAR</name>
<feature type="compositionally biased region" description="Polar residues" evidence="1">
    <location>
        <begin position="213"/>
        <end position="224"/>
    </location>
</feature>
<feature type="domain" description="SigF-like NTF2-like" evidence="3">
    <location>
        <begin position="1"/>
        <end position="62"/>
    </location>
</feature>
<dbReference type="PANTHER" id="PTHR35393:SF1">
    <property type="entry name" value="SNOAL-LIKE DOMAIN-CONTAINING PROTEIN"/>
    <property type="match status" value="1"/>
</dbReference>
<feature type="compositionally biased region" description="Basic residues" evidence="1">
    <location>
        <begin position="200"/>
        <end position="210"/>
    </location>
</feature>
<sequence>MENPAKDIHKIFNLIDCAHSPELQKAAIEKYFLPDAGLKYPVFQVERGPGGRDRILKLYQYAGFQLSTHDPLSESRVRWLHIVSPKTKGVITHVVYDKSSHALLLDVTQHLDLIYLPFWKSTSRMLTRLSLEKHGGLQYIAFQEDFMHPDDLAGLLLPPMKTVLQTLLWMVAIFLTVLAMVAQFLGIFAVRKRREDDIKGRRRERRRKNKNGTDTMVSDGTMQEENGKGKEDGQKEGVVARN</sequence>
<dbReference type="InterPro" id="IPR057514">
    <property type="entry name" value="NTF2_SigF"/>
</dbReference>
<dbReference type="EMBL" id="JANBPK010001190">
    <property type="protein sequence ID" value="KAJ2925307.1"/>
    <property type="molecule type" value="Genomic_DNA"/>
</dbReference>
<feature type="non-terminal residue" evidence="4">
    <location>
        <position position="242"/>
    </location>
</feature>
<accession>A0A9W8IZ12</accession>
<feature type="compositionally biased region" description="Basic and acidic residues" evidence="1">
    <location>
        <begin position="225"/>
        <end position="235"/>
    </location>
</feature>
<keyword evidence="2" id="KW-0472">Membrane</keyword>
<organism evidence="4 5">
    <name type="scientific">Candolleomyces eurysporus</name>
    <dbReference type="NCBI Taxonomy" id="2828524"/>
    <lineage>
        <taxon>Eukaryota</taxon>
        <taxon>Fungi</taxon>
        <taxon>Dikarya</taxon>
        <taxon>Basidiomycota</taxon>
        <taxon>Agaricomycotina</taxon>
        <taxon>Agaricomycetes</taxon>
        <taxon>Agaricomycetidae</taxon>
        <taxon>Agaricales</taxon>
        <taxon>Agaricineae</taxon>
        <taxon>Psathyrellaceae</taxon>
        <taxon>Candolleomyces</taxon>
    </lineage>
</organism>
<evidence type="ECO:0000313" key="5">
    <source>
        <dbReference type="Proteomes" id="UP001140091"/>
    </source>
</evidence>
<evidence type="ECO:0000256" key="1">
    <source>
        <dbReference type="SAM" id="MobiDB-lite"/>
    </source>
</evidence>